<accession>A0A024K649</accession>
<evidence type="ECO:0000313" key="3">
    <source>
        <dbReference type="Proteomes" id="UP000193710"/>
    </source>
</evidence>
<dbReference type="EMBL" id="HG964447">
    <property type="protein sequence ID" value="CDO91381.1"/>
    <property type="molecule type" value="Genomic_DNA"/>
</dbReference>
<dbReference type="OrthoDB" id="4737127at2"/>
<dbReference type="EMBL" id="LQPY01000004">
    <property type="protein sequence ID" value="ORX07745.1"/>
    <property type="molecule type" value="Genomic_DNA"/>
</dbReference>
<organism evidence="1">
    <name type="scientific">Mycobacterium triplex</name>
    <dbReference type="NCBI Taxonomy" id="47839"/>
    <lineage>
        <taxon>Bacteria</taxon>
        <taxon>Bacillati</taxon>
        <taxon>Actinomycetota</taxon>
        <taxon>Actinomycetes</taxon>
        <taxon>Mycobacteriales</taxon>
        <taxon>Mycobacteriaceae</taxon>
        <taxon>Mycobacterium</taxon>
        <taxon>Mycobacterium simiae complex</taxon>
    </lineage>
</organism>
<reference evidence="2 3" key="3">
    <citation type="submission" date="2016-01" db="EMBL/GenBank/DDBJ databases">
        <title>The new phylogeny of the genus Mycobacterium.</title>
        <authorList>
            <person name="Tarcisio F."/>
            <person name="Conor M."/>
            <person name="Antonella G."/>
            <person name="Elisabetta G."/>
            <person name="Giulia F.S."/>
            <person name="Sara T."/>
            <person name="Anna F."/>
            <person name="Clotilde B."/>
            <person name="Roberto B."/>
            <person name="Veronica D.S."/>
            <person name="Fabio R."/>
            <person name="Monica P."/>
            <person name="Olivier J."/>
            <person name="Enrico T."/>
            <person name="Nicola S."/>
        </authorList>
    </citation>
    <scope>NUCLEOTIDE SEQUENCE [LARGE SCALE GENOMIC DNA]</scope>
    <source>
        <strain evidence="2 3">DSM 44626</strain>
    </source>
</reference>
<dbReference type="Proteomes" id="UP000193710">
    <property type="component" value="Unassembled WGS sequence"/>
</dbReference>
<dbReference type="Proteomes" id="UP000028880">
    <property type="component" value="Unassembled WGS sequence"/>
</dbReference>
<proteinExistence type="predicted"/>
<dbReference type="RefSeq" id="WP_036473632.1">
    <property type="nucleotide sequence ID" value="NZ_HG964447.1"/>
</dbReference>
<reference evidence="1" key="2">
    <citation type="submission" date="2014-04" db="EMBL/GenBank/DDBJ databases">
        <authorList>
            <person name="Urmite Genomes U."/>
        </authorList>
    </citation>
    <scope>NUCLEOTIDE SEQUENCE</scope>
    <source>
        <strain evidence="1">DSM 44626</strain>
    </source>
</reference>
<evidence type="ECO:0000313" key="1">
    <source>
        <dbReference type="EMBL" id="CDO91381.1"/>
    </source>
</evidence>
<reference evidence="1" key="1">
    <citation type="journal article" date="2014" name="Genome Announc.">
        <title>Draft Genome Sequence of Mycobacterium triplex DSM 44626.</title>
        <authorList>
            <person name="Sassi M."/>
            <person name="Croce O."/>
            <person name="Robert C."/>
            <person name="Raoult D."/>
            <person name="Drancourt M."/>
        </authorList>
    </citation>
    <scope>NUCLEOTIDE SEQUENCE [LARGE SCALE GENOMIC DNA]</scope>
    <source>
        <strain evidence="1">DSM 44626</strain>
    </source>
</reference>
<name>A0A024K649_9MYCO</name>
<dbReference type="HOGENOM" id="CLU_2683996_0_0_11"/>
<protein>
    <submittedName>
        <fullName evidence="1">Uncharacterized protein</fullName>
    </submittedName>
</protein>
<keyword evidence="3" id="KW-1185">Reference proteome</keyword>
<evidence type="ECO:0000313" key="2">
    <source>
        <dbReference type="EMBL" id="ORX07745.1"/>
    </source>
</evidence>
<gene>
    <name evidence="2" type="ORF">AWC29_06265</name>
    <name evidence="1" type="ORF">BN973_05789</name>
</gene>
<sequence length="74" mass="8269">MLVERGWAGDVYDWPASAANRGHEVTYLIAAADDNLDSGAPYRVALIDGELRAYDHKDRLAADLEDIEARRFGY</sequence>
<dbReference type="AlphaFoldDB" id="A0A024K649"/>